<dbReference type="GeneID" id="58046409"/>
<proteinExistence type="predicted"/>
<organism evidence="1 2">
    <name type="scientific">Yersinia intermedia</name>
    <dbReference type="NCBI Taxonomy" id="631"/>
    <lineage>
        <taxon>Bacteria</taxon>
        <taxon>Pseudomonadati</taxon>
        <taxon>Pseudomonadota</taxon>
        <taxon>Gammaproteobacteria</taxon>
        <taxon>Enterobacterales</taxon>
        <taxon>Yersiniaceae</taxon>
        <taxon>Yersinia</taxon>
    </lineage>
</organism>
<evidence type="ECO:0000313" key="2">
    <source>
        <dbReference type="Proteomes" id="UP000424966"/>
    </source>
</evidence>
<sequence length="66" mass="7671">MKVPVQKSINPTISAEYAEEAYKEYRAQFGSSQSLERLYERGGFSYAEMVMLLYKRIKRLEGKSNV</sequence>
<dbReference type="EMBL" id="CP046294">
    <property type="protein sequence ID" value="QGR70517.1"/>
    <property type="molecule type" value="Genomic_DNA"/>
</dbReference>
<reference evidence="1 2" key="1">
    <citation type="submission" date="2019-11" db="EMBL/GenBank/DDBJ databases">
        <title>FDA dAtabase for Regulatory Grade micrObial Sequences (FDA-ARGOS): Supporting development and validation of Infectious Disease Dx tests.</title>
        <authorList>
            <person name="Patel R."/>
            <person name="Rucinski S."/>
            <person name="Tallon L."/>
            <person name="Sadzewicz L."/>
            <person name="Vavikolanu K."/>
            <person name="Mehta A."/>
            <person name="Aluvathingal J."/>
            <person name="Nadendla S."/>
            <person name="Nandy P."/>
            <person name="Geyer C."/>
            <person name="Yan Y."/>
            <person name="Sichtig H."/>
        </authorList>
    </citation>
    <scope>NUCLEOTIDE SEQUENCE [LARGE SCALE GENOMIC DNA]</scope>
    <source>
        <strain evidence="1 2">FDAARGOS_729</strain>
    </source>
</reference>
<evidence type="ECO:0000313" key="1">
    <source>
        <dbReference type="EMBL" id="QGR70517.1"/>
    </source>
</evidence>
<protein>
    <submittedName>
        <fullName evidence="1">Uncharacterized protein</fullName>
    </submittedName>
</protein>
<name>A0ABX6FCT9_YERIN</name>
<dbReference type="Proteomes" id="UP000424966">
    <property type="component" value="Chromosome"/>
</dbReference>
<keyword evidence="2" id="KW-1185">Reference proteome</keyword>
<dbReference type="RefSeq" id="WP_032905653.1">
    <property type="nucleotide sequence ID" value="NZ_CBCSII010000015.1"/>
</dbReference>
<gene>
    <name evidence="1" type="ORF">FOC37_09065</name>
</gene>
<accession>A0ABX6FCT9</accession>